<keyword evidence="3" id="KW-1185">Reference proteome</keyword>
<dbReference type="Proteomes" id="UP000301737">
    <property type="component" value="Unassembled WGS sequence"/>
</dbReference>
<dbReference type="AlphaFoldDB" id="A0A4C2E1E0"/>
<evidence type="ECO:0000313" key="3">
    <source>
        <dbReference type="Proteomes" id="UP000301737"/>
    </source>
</evidence>
<feature type="region of interest" description="Disordered" evidence="1">
    <location>
        <begin position="511"/>
        <end position="531"/>
    </location>
</feature>
<dbReference type="EMBL" id="BIMX01000003">
    <property type="protein sequence ID" value="GCE97915.1"/>
    <property type="molecule type" value="Genomic_DNA"/>
</dbReference>
<comment type="caution">
    <text evidence="2">The sequence shown here is derived from an EMBL/GenBank/DDBJ whole genome shotgun (WGS) entry which is preliminary data.</text>
</comment>
<sequence length="846" mass="98133">MNQPMAECLALSPLKFSIWSTDWSLIRTNLFVNAHPKASVARLLQYVHWQIWLQRRSTNNHDQEVVLGCVSDYTFYQGHEELNLELLLQDIEPDSKGFIKLQLEKRRIHSSLTVNLAYDMENEFEGLNLNLNVNALSVKTTVSRLEYVSMGATIGRLKKLAFNMLTNSDMVTNNESTFKLEDGNKVQDLLRLSAKGRKESVLLDNERMSELYEDVTVAEFLGIDFAPQNNSFFNLILTIGHDQKYLNAEENVTIEFVSDSKLSMNQMVVTPNTTVEQVKEFICSVYTHALRLSPSDVKLIYKGQLIHRLDLAGNPSKIMDYVKEPQGTKLHVYINQEYNEPGPGFWNELFNNPARFDFMNVRSQRQQAQQHQQRGQHNAYYSPQLQESTNHTSRSSVFPDQTTVSFASGATPTSTSYEYTEPSTLQSMSRSKYVTESGMPIERGNETFTHCNINGEQVWIPSERLNSFHAKLEVNDRVFPVTPQDFVISNGIVSISPQLIQQIESSLQTRLTNNEIPTSRPTDDSPQEFNTRETRERLVSWTRVFSGLLLLAKSLYLVANNSVIPFFFVLELSTILPRKYTMVIATFILLRTIWSTREVWDMWTSFFNLNSIDESTYHEVKEHIIDKRLTRFFYKDCESHSVVIEIFMASNLREERQQLQQNYTIEEFNEQHGAQAWHHFLKGVGQDIIRKEPLDRFLISCLTIYEDSRAVMPHSYQESWKQLLKLAQKDVERITSPQSLPLHRRIFRALQWQIERIRQSQPTMTMLEQIIPNPTQDNIISAIVKNIILFILIFLPPFKHRVDAILDERKRLREQQRRTQEEEERSATASIANTNRDDEDQEGPRG</sequence>
<dbReference type="OrthoDB" id="4066580at2759"/>
<evidence type="ECO:0000313" key="2">
    <source>
        <dbReference type="EMBL" id="GCE97915.1"/>
    </source>
</evidence>
<feature type="compositionally biased region" description="Polar residues" evidence="1">
    <location>
        <begin position="511"/>
        <end position="520"/>
    </location>
</feature>
<feature type="region of interest" description="Disordered" evidence="1">
    <location>
        <begin position="404"/>
        <end position="423"/>
    </location>
</feature>
<organism evidence="2 3">
    <name type="scientific">Zygosaccharomyces mellis</name>
    <dbReference type="NCBI Taxonomy" id="42258"/>
    <lineage>
        <taxon>Eukaryota</taxon>
        <taxon>Fungi</taxon>
        <taxon>Dikarya</taxon>
        <taxon>Ascomycota</taxon>
        <taxon>Saccharomycotina</taxon>
        <taxon>Saccharomycetes</taxon>
        <taxon>Saccharomycetales</taxon>
        <taxon>Saccharomycetaceae</taxon>
        <taxon>Zygosaccharomyces</taxon>
    </lineage>
</organism>
<protein>
    <recommendedName>
        <fullName evidence="4">Ubiquitin-like domain-containing protein</fullName>
    </recommendedName>
</protein>
<feature type="region of interest" description="Disordered" evidence="1">
    <location>
        <begin position="813"/>
        <end position="846"/>
    </location>
</feature>
<proteinExistence type="predicted"/>
<evidence type="ECO:0000256" key="1">
    <source>
        <dbReference type="SAM" id="MobiDB-lite"/>
    </source>
</evidence>
<dbReference type="SUPFAM" id="SSF54236">
    <property type="entry name" value="Ubiquitin-like"/>
    <property type="match status" value="1"/>
</dbReference>
<reference evidence="2 3" key="1">
    <citation type="submission" date="2019-01" db="EMBL/GenBank/DDBJ databases">
        <title>Draft Genome Sequencing of Zygosaccharomyces mellis Ca-7.</title>
        <authorList>
            <person name="Shiwa Y."/>
            <person name="Kanesaki Y."/>
            <person name="Ishige T."/>
            <person name="Mura K."/>
            <person name="Hori T."/>
            <person name="Tamura T."/>
        </authorList>
    </citation>
    <scope>NUCLEOTIDE SEQUENCE [LARGE SCALE GENOMIC DNA]</scope>
    <source>
        <strain evidence="2 3">Ca-7</strain>
    </source>
</reference>
<accession>A0A4C2E1E0</accession>
<evidence type="ECO:0008006" key="4">
    <source>
        <dbReference type="Google" id="ProtNLM"/>
    </source>
</evidence>
<name>A0A4C2E1E0_9SACH</name>
<gene>
    <name evidence="2" type="ORF">ZYGM_003861</name>
</gene>
<dbReference type="CDD" id="cd22577">
    <property type="entry name" value="Usa1_DBD"/>
    <property type="match status" value="1"/>
</dbReference>
<feature type="compositionally biased region" description="Low complexity" evidence="1">
    <location>
        <begin position="411"/>
        <end position="423"/>
    </location>
</feature>
<feature type="compositionally biased region" description="Acidic residues" evidence="1">
    <location>
        <begin position="837"/>
        <end position="846"/>
    </location>
</feature>
<dbReference type="InterPro" id="IPR029071">
    <property type="entry name" value="Ubiquitin-like_domsf"/>
</dbReference>